<organism evidence="2 3">
    <name type="scientific">Protea cynaroides</name>
    <dbReference type="NCBI Taxonomy" id="273540"/>
    <lineage>
        <taxon>Eukaryota</taxon>
        <taxon>Viridiplantae</taxon>
        <taxon>Streptophyta</taxon>
        <taxon>Embryophyta</taxon>
        <taxon>Tracheophyta</taxon>
        <taxon>Spermatophyta</taxon>
        <taxon>Magnoliopsida</taxon>
        <taxon>Proteales</taxon>
        <taxon>Proteaceae</taxon>
        <taxon>Protea</taxon>
    </lineage>
</organism>
<evidence type="ECO:0000313" key="2">
    <source>
        <dbReference type="EMBL" id="KAJ4963567.1"/>
    </source>
</evidence>
<dbReference type="Gene3D" id="3.30.930.10">
    <property type="entry name" value="Bira Bifunctional Protein, Domain 2"/>
    <property type="match status" value="1"/>
</dbReference>
<dbReference type="PANTHER" id="PTHR43506:SF1">
    <property type="entry name" value="BPL_LPL CATALYTIC DOMAIN-CONTAINING PROTEIN"/>
    <property type="match status" value="1"/>
</dbReference>
<comment type="caution">
    <text evidence="2">The sequence shown here is derived from an EMBL/GenBank/DDBJ whole genome shotgun (WGS) entry which is preliminary data.</text>
</comment>
<dbReference type="OrthoDB" id="201621at2759"/>
<dbReference type="AlphaFoldDB" id="A0A9Q0HGE9"/>
<evidence type="ECO:0000313" key="3">
    <source>
        <dbReference type="Proteomes" id="UP001141806"/>
    </source>
</evidence>
<dbReference type="InterPro" id="IPR004143">
    <property type="entry name" value="BPL_LPL_catalytic"/>
</dbReference>
<dbReference type="Proteomes" id="UP001141806">
    <property type="component" value="Unassembled WGS sequence"/>
</dbReference>
<feature type="domain" description="BPL/LPL catalytic" evidence="1">
    <location>
        <begin position="39"/>
        <end position="225"/>
    </location>
</feature>
<sequence>MAVIQAKNVAAPLMNIVRFKGMPILEQLHLEERIFRTSSNNWCIINDGTNAPTIVMGVSGKPSELLELKLVLQDKVPVVRRFTGGGTVIVDPGTIFVTFICNKDAVPNVELYPRPIMSWSGQIYEDVFRGIGDFHLRDNDYVFGNRKFGGNAQSISRRRWIHHTSFLWDYDVRNMAYLKVPKRAPEYRSARSHVEFVCRIKDYLSTSDFINRTVKVVRNRFSLAPMQLEEVNIHAKTSFDHSSRLLTKAELEAAFVSENLYREGTGLSQGQFHRKMKDVIRLSNRLNGKPEKEIQDLRRNLFLMLFSFFAGSTFEGAPKEQHALLELEDTVTSRRKLRSAVVVSSAVLPARQRLDFLGW</sequence>
<dbReference type="SUPFAM" id="SSF55681">
    <property type="entry name" value="Class II aaRS and biotin synthetases"/>
    <property type="match status" value="1"/>
</dbReference>
<dbReference type="PROSITE" id="PS51733">
    <property type="entry name" value="BPL_LPL_CATALYTIC"/>
    <property type="match status" value="1"/>
</dbReference>
<protein>
    <recommendedName>
        <fullName evidence="1">BPL/LPL catalytic domain-containing protein</fullName>
    </recommendedName>
</protein>
<accession>A0A9Q0HGE9</accession>
<gene>
    <name evidence="2" type="ORF">NE237_023506</name>
</gene>
<keyword evidence="3" id="KW-1185">Reference proteome</keyword>
<dbReference type="FunFam" id="3.30.930.10:FF:000077">
    <property type="entry name" value="Putative lipoate-protein ligase A"/>
    <property type="match status" value="1"/>
</dbReference>
<proteinExistence type="predicted"/>
<dbReference type="PANTHER" id="PTHR43506">
    <property type="entry name" value="BIOTIN/LIPOATE A/B PROTEIN LIGASE FAMILY"/>
    <property type="match status" value="1"/>
</dbReference>
<dbReference type="Pfam" id="PF21948">
    <property type="entry name" value="LplA-B_cat"/>
    <property type="match status" value="1"/>
</dbReference>
<dbReference type="CDD" id="cd16443">
    <property type="entry name" value="LplA"/>
    <property type="match status" value="1"/>
</dbReference>
<dbReference type="EMBL" id="JAMYWD010000008">
    <property type="protein sequence ID" value="KAJ4963567.1"/>
    <property type="molecule type" value="Genomic_DNA"/>
</dbReference>
<evidence type="ECO:0000259" key="1">
    <source>
        <dbReference type="PROSITE" id="PS51733"/>
    </source>
</evidence>
<name>A0A9Q0HGE9_9MAGN</name>
<reference evidence="2" key="1">
    <citation type="journal article" date="2023" name="Plant J.">
        <title>The genome of the king protea, Protea cynaroides.</title>
        <authorList>
            <person name="Chang J."/>
            <person name="Duong T.A."/>
            <person name="Schoeman C."/>
            <person name="Ma X."/>
            <person name="Roodt D."/>
            <person name="Barker N."/>
            <person name="Li Z."/>
            <person name="Van de Peer Y."/>
            <person name="Mizrachi E."/>
        </authorList>
    </citation>
    <scope>NUCLEOTIDE SEQUENCE</scope>
    <source>
        <tissue evidence="2">Young leaves</tissue>
    </source>
</reference>
<dbReference type="InterPro" id="IPR045864">
    <property type="entry name" value="aa-tRNA-synth_II/BPL/LPL"/>
</dbReference>
<dbReference type="InterPro" id="IPR053264">
    <property type="entry name" value="Lipoate-ligase_2_inactive"/>
</dbReference>